<evidence type="ECO:0000313" key="1">
    <source>
        <dbReference type="EnsemblPlants" id="AVESA.00010b.r2.6AG1070570.1.CDS"/>
    </source>
</evidence>
<dbReference type="EnsemblPlants" id="AVESA.00010b.r2.6AG1070570.1">
    <property type="protein sequence ID" value="AVESA.00010b.r2.6AG1070570.1.CDS"/>
    <property type="gene ID" value="AVESA.00010b.r2.6AG1070570"/>
</dbReference>
<keyword evidence="2" id="KW-1185">Reference proteome</keyword>
<sequence length="512" mass="57770">MADCIPPPTENQALVPALGPRQSLYSSFSLALALRGGAIMRAPTKLRVMVRWLSMDRRHSPDGADQIRENPPRLVPGLLDPEKVAAAVAALRVAIVDGARSIPSLAQRRADDKSGHSNHQHISYPLIQSLEAGDSPLFFVPGLAGRLPDARQGDGVYRLSDVQENPWILKEGTETFPGPCELTNERTQTWIMRLKITTKLVGLSKQQLHEQNWEQCFSEVAGQPLEQLLAVACSVSDARWSDVHISQMLTVFDALVDVLFNIQGLRFSGCGEVASVVYKMEDAFKGVIERTSNEIRISKESTIHPAAFVLIQALEFFYRNSEMVQSILESGDYNTGPCSDMVNCLIPKLKECADKNFQETGRRYIFILNNIYYVKNCPPGLLPPTIMSNLVSLADQNIVSYLHEYWFPPISYLDGDFLMKPRRSSMDKFMKIFFSICDSQMTWKVQTTLKEKLREEIVKLIVPKYVKFLEALQESRSSHSSSWIKGMRRARSEKPVYTAVHLEQVIRGLFER</sequence>
<evidence type="ECO:0000313" key="2">
    <source>
        <dbReference type="Proteomes" id="UP001732700"/>
    </source>
</evidence>
<protein>
    <submittedName>
        <fullName evidence="1">Uncharacterized protein</fullName>
    </submittedName>
</protein>
<reference evidence="1" key="1">
    <citation type="submission" date="2021-05" db="EMBL/GenBank/DDBJ databases">
        <authorList>
            <person name="Scholz U."/>
            <person name="Mascher M."/>
            <person name="Fiebig A."/>
        </authorList>
    </citation>
    <scope>NUCLEOTIDE SEQUENCE [LARGE SCALE GENOMIC DNA]</scope>
</reference>
<accession>A0ACD5YUQ9</accession>
<proteinExistence type="predicted"/>
<name>A0ACD5YUQ9_AVESA</name>
<reference evidence="1" key="2">
    <citation type="submission" date="2025-09" db="UniProtKB">
        <authorList>
            <consortium name="EnsemblPlants"/>
        </authorList>
    </citation>
    <scope>IDENTIFICATION</scope>
</reference>
<dbReference type="Proteomes" id="UP001732700">
    <property type="component" value="Chromosome 6A"/>
</dbReference>
<organism evidence="1 2">
    <name type="scientific">Avena sativa</name>
    <name type="common">Oat</name>
    <dbReference type="NCBI Taxonomy" id="4498"/>
    <lineage>
        <taxon>Eukaryota</taxon>
        <taxon>Viridiplantae</taxon>
        <taxon>Streptophyta</taxon>
        <taxon>Embryophyta</taxon>
        <taxon>Tracheophyta</taxon>
        <taxon>Spermatophyta</taxon>
        <taxon>Magnoliopsida</taxon>
        <taxon>Liliopsida</taxon>
        <taxon>Poales</taxon>
        <taxon>Poaceae</taxon>
        <taxon>BOP clade</taxon>
        <taxon>Pooideae</taxon>
        <taxon>Poodae</taxon>
        <taxon>Poeae</taxon>
        <taxon>Poeae Chloroplast Group 1 (Aveneae type)</taxon>
        <taxon>Aveninae</taxon>
        <taxon>Avena</taxon>
    </lineage>
</organism>